<evidence type="ECO:0000256" key="2">
    <source>
        <dbReference type="ARBA" id="ARBA00022692"/>
    </source>
</evidence>
<evidence type="ECO:0000313" key="8">
    <source>
        <dbReference type="Proteomes" id="UP000005387"/>
    </source>
</evidence>
<dbReference type="STRING" id="717606.PaecuDRAFT_4758"/>
<feature type="transmembrane region" description="Helical" evidence="5">
    <location>
        <begin position="372"/>
        <end position="392"/>
    </location>
</feature>
<proteinExistence type="predicted"/>
<gene>
    <name evidence="7" type="ORF">PaecuDRAFT_4758</name>
</gene>
<reference evidence="7 8" key="1">
    <citation type="submission" date="2010-07" db="EMBL/GenBank/DDBJ databases">
        <title>The draft genome of Paenibacillus curdlanolyticus YK9.</title>
        <authorList>
            <consortium name="US DOE Joint Genome Institute (JGI-PGF)"/>
            <person name="Lucas S."/>
            <person name="Copeland A."/>
            <person name="Lapidus A."/>
            <person name="Cheng J.-F."/>
            <person name="Bruce D."/>
            <person name="Goodwin L."/>
            <person name="Pitluck S."/>
            <person name="Land M.L."/>
            <person name="Hauser L."/>
            <person name="Chang Y.-J."/>
            <person name="Jeffries C."/>
            <person name="Anderson I.J."/>
            <person name="Johnson E."/>
            <person name="Loganathan U."/>
            <person name="Mulhopadhyay B."/>
            <person name="Kyrpides N."/>
            <person name="Woyke T.J."/>
        </authorList>
    </citation>
    <scope>NUCLEOTIDE SEQUENCE [LARGE SCALE GENOMIC DNA]</scope>
    <source>
        <strain evidence="7 8">YK9</strain>
    </source>
</reference>
<dbReference type="GO" id="GO:0016020">
    <property type="term" value="C:membrane"/>
    <property type="evidence" value="ECO:0007669"/>
    <property type="project" value="UniProtKB-SubCell"/>
</dbReference>
<dbReference type="AlphaFoldDB" id="E0IGG5"/>
<feature type="transmembrane region" description="Helical" evidence="5">
    <location>
        <begin position="429"/>
        <end position="447"/>
    </location>
</feature>
<feature type="transmembrane region" description="Helical" evidence="5">
    <location>
        <begin position="244"/>
        <end position="260"/>
    </location>
</feature>
<comment type="subcellular location">
    <subcellularLocation>
        <location evidence="1">Membrane</location>
        <topology evidence="1">Multi-pass membrane protein</topology>
    </subcellularLocation>
</comment>
<feature type="transmembrane region" description="Helical" evidence="5">
    <location>
        <begin position="404"/>
        <end position="423"/>
    </location>
</feature>
<accession>E0IGG5</accession>
<evidence type="ECO:0000256" key="1">
    <source>
        <dbReference type="ARBA" id="ARBA00004141"/>
    </source>
</evidence>
<evidence type="ECO:0000256" key="3">
    <source>
        <dbReference type="ARBA" id="ARBA00022989"/>
    </source>
</evidence>
<name>E0IGG5_9BACL</name>
<evidence type="ECO:0000313" key="7">
    <source>
        <dbReference type="EMBL" id="EFM08465.1"/>
    </source>
</evidence>
<feature type="transmembrane region" description="Helical" evidence="5">
    <location>
        <begin position="28"/>
        <end position="47"/>
    </location>
</feature>
<feature type="domain" description="O-antigen ligase-related" evidence="6">
    <location>
        <begin position="226"/>
        <end position="385"/>
    </location>
</feature>
<dbReference type="Proteomes" id="UP000005387">
    <property type="component" value="Unassembled WGS sequence"/>
</dbReference>
<sequence>MSSYSADSRVVIRKLQSDMPKEQLQSNALIHIFVPAFILFMMFLSPLVLNKNVYYAFEILIGFVVLSQSYRTLSIRTAGLILAMITSFAVYTQLNIVYHINKILVLNMATVAMFIGVFVLNYILIKAYLMKNSLSRNVNLLKFVGILFNIISIYCLFEYLMKFNPVFSQFFNADYHRYYSIKRGYELYRVSGPMQHPIVMGNFLIIGALLNYYLFNQLRKNLYALFMLVNVAALFLTFSRSSYIALGAGILTYLLFATRNKDNKEKSKIPMPRAIAITFSIPVILLIMMSVNTGDGSLWSTIVDRFSNAEGTASVEQRSGGIQYVLDLMFHSKPLNLLIGHGYGMISWNMRQEGTSIVLNNFYIIDNQYFTFFYEFGIVGMFILFAGIVHIIKRSFKHLNTGNVNILKFTAASFVAIMVNIIFYEGAYWTSIAFLLSFILALNTYAISKEAAA</sequence>
<feature type="transmembrane region" description="Helical" evidence="5">
    <location>
        <begin position="272"/>
        <end position="291"/>
    </location>
</feature>
<keyword evidence="4 5" id="KW-0472">Membrane</keyword>
<dbReference type="PANTHER" id="PTHR37422">
    <property type="entry name" value="TEICHURONIC ACID BIOSYNTHESIS PROTEIN TUAE"/>
    <property type="match status" value="1"/>
</dbReference>
<dbReference type="PANTHER" id="PTHR37422:SF17">
    <property type="entry name" value="O-ANTIGEN LIGASE"/>
    <property type="match status" value="1"/>
</dbReference>
<keyword evidence="8" id="KW-1185">Reference proteome</keyword>
<dbReference type="Pfam" id="PF04932">
    <property type="entry name" value="Wzy_C"/>
    <property type="match status" value="1"/>
</dbReference>
<dbReference type="EMBL" id="AEDD01000017">
    <property type="protein sequence ID" value="EFM08465.1"/>
    <property type="molecule type" value="Genomic_DNA"/>
</dbReference>
<feature type="transmembrane region" description="Helical" evidence="5">
    <location>
        <begin position="77"/>
        <end position="98"/>
    </location>
</feature>
<keyword evidence="2 5" id="KW-0812">Transmembrane</keyword>
<dbReference type="InterPro" id="IPR051533">
    <property type="entry name" value="WaaL-like"/>
</dbReference>
<evidence type="ECO:0000259" key="6">
    <source>
        <dbReference type="Pfam" id="PF04932"/>
    </source>
</evidence>
<protein>
    <recommendedName>
        <fullName evidence="6">O-antigen ligase-related domain-containing protein</fullName>
    </recommendedName>
</protein>
<organism evidence="7 8">
    <name type="scientific">Paenibacillus curdlanolyticus YK9</name>
    <dbReference type="NCBI Taxonomy" id="717606"/>
    <lineage>
        <taxon>Bacteria</taxon>
        <taxon>Bacillati</taxon>
        <taxon>Bacillota</taxon>
        <taxon>Bacilli</taxon>
        <taxon>Bacillales</taxon>
        <taxon>Paenibacillaceae</taxon>
        <taxon>Paenibacillus</taxon>
    </lineage>
</organism>
<evidence type="ECO:0000256" key="4">
    <source>
        <dbReference type="ARBA" id="ARBA00023136"/>
    </source>
</evidence>
<evidence type="ECO:0000256" key="5">
    <source>
        <dbReference type="SAM" id="Phobius"/>
    </source>
</evidence>
<feature type="transmembrane region" description="Helical" evidence="5">
    <location>
        <begin position="104"/>
        <end position="128"/>
    </location>
</feature>
<dbReference type="InterPro" id="IPR007016">
    <property type="entry name" value="O-antigen_ligase-rel_domated"/>
</dbReference>
<feature type="transmembrane region" description="Helical" evidence="5">
    <location>
        <begin position="222"/>
        <end position="238"/>
    </location>
</feature>
<feature type="transmembrane region" description="Helical" evidence="5">
    <location>
        <begin position="140"/>
        <end position="161"/>
    </location>
</feature>
<keyword evidence="3 5" id="KW-1133">Transmembrane helix</keyword>
<feature type="transmembrane region" description="Helical" evidence="5">
    <location>
        <begin position="53"/>
        <end position="70"/>
    </location>
</feature>
<feature type="transmembrane region" description="Helical" evidence="5">
    <location>
        <begin position="198"/>
        <end position="215"/>
    </location>
</feature>